<dbReference type="AlphaFoldDB" id="A0A1I7Y1I1"/>
<feature type="region of interest" description="Disordered" evidence="1">
    <location>
        <begin position="1"/>
        <end position="38"/>
    </location>
</feature>
<reference evidence="3" key="1">
    <citation type="submission" date="2016-11" db="UniProtKB">
        <authorList>
            <consortium name="WormBaseParasite"/>
        </authorList>
    </citation>
    <scope>IDENTIFICATION</scope>
</reference>
<name>A0A1I7Y1I1_9BILA</name>
<keyword evidence="2" id="KW-1185">Reference proteome</keyword>
<organism evidence="2 3">
    <name type="scientific">Steinernema glaseri</name>
    <dbReference type="NCBI Taxonomy" id="37863"/>
    <lineage>
        <taxon>Eukaryota</taxon>
        <taxon>Metazoa</taxon>
        <taxon>Ecdysozoa</taxon>
        <taxon>Nematoda</taxon>
        <taxon>Chromadorea</taxon>
        <taxon>Rhabditida</taxon>
        <taxon>Tylenchina</taxon>
        <taxon>Panagrolaimomorpha</taxon>
        <taxon>Strongyloidoidea</taxon>
        <taxon>Steinernematidae</taxon>
        <taxon>Steinernema</taxon>
    </lineage>
</organism>
<evidence type="ECO:0000313" key="2">
    <source>
        <dbReference type="Proteomes" id="UP000095287"/>
    </source>
</evidence>
<protein>
    <submittedName>
        <fullName evidence="3">Uncharacterized protein</fullName>
    </submittedName>
</protein>
<dbReference type="WBParaSite" id="L893_g11697.t1">
    <property type="protein sequence ID" value="L893_g11697.t1"/>
    <property type="gene ID" value="L893_g11697"/>
</dbReference>
<sequence>MDAKALPGNRAASAAIDSRRSSRRNCGGDNKRRERNRGLGRRSLHVCCSHAGSKDPSTHAGGIFENVGSSILTSELRGCSVLNSTVLIVLYVRKQGCADHPNS</sequence>
<evidence type="ECO:0000313" key="3">
    <source>
        <dbReference type="WBParaSite" id="L893_g11697.t1"/>
    </source>
</evidence>
<dbReference type="Proteomes" id="UP000095287">
    <property type="component" value="Unplaced"/>
</dbReference>
<accession>A0A1I7Y1I1</accession>
<evidence type="ECO:0000256" key="1">
    <source>
        <dbReference type="SAM" id="MobiDB-lite"/>
    </source>
</evidence>
<proteinExistence type="predicted"/>